<feature type="binding site" evidence="13">
    <location>
        <position position="276"/>
    </location>
    <ligand>
        <name>S-adenosyl-L-methionine</name>
        <dbReference type="ChEBI" id="CHEBI:59789"/>
    </ligand>
</feature>
<keyword evidence="6 13" id="KW-0489">Methyltransferase</keyword>
<organism evidence="16">
    <name type="scientific">Candidatus Berkiella cookevillensis</name>
    <dbReference type="NCBI Taxonomy" id="437022"/>
    <lineage>
        <taxon>Bacteria</taxon>
        <taxon>Pseudomonadati</taxon>
        <taxon>Pseudomonadota</taxon>
        <taxon>Gammaproteobacteria</taxon>
        <taxon>Candidatus Berkiellales</taxon>
        <taxon>Candidatus Berkiellaceae</taxon>
        <taxon>Candidatus Berkiella</taxon>
    </lineage>
</organism>
<dbReference type="EMBL" id="LKHV01000005">
    <property type="protein sequence ID" value="KRG18835.1"/>
    <property type="molecule type" value="Genomic_DNA"/>
</dbReference>
<dbReference type="SUPFAM" id="SSF53335">
    <property type="entry name" value="S-adenosyl-L-methionine-dependent methyltransferases"/>
    <property type="match status" value="1"/>
</dbReference>
<dbReference type="PATRIC" id="fig|1590042.3.peg.1337"/>
<dbReference type="InterPro" id="IPR023267">
    <property type="entry name" value="RCMT"/>
</dbReference>
<evidence type="ECO:0000256" key="8">
    <source>
        <dbReference type="ARBA" id="ARBA00022691"/>
    </source>
</evidence>
<dbReference type="CDD" id="cd02440">
    <property type="entry name" value="AdoMet_MTases"/>
    <property type="match status" value="1"/>
</dbReference>
<evidence type="ECO:0000256" key="1">
    <source>
        <dbReference type="ARBA" id="ARBA00002724"/>
    </source>
</evidence>
<dbReference type="Gene3D" id="1.10.940.10">
    <property type="entry name" value="NusB-like"/>
    <property type="match status" value="1"/>
</dbReference>
<dbReference type="InterPro" id="IPR001678">
    <property type="entry name" value="MeTrfase_RsmB-F_NOP2_dom"/>
</dbReference>
<comment type="caution">
    <text evidence="16">The sequence shown here is derived from an EMBL/GenBank/DDBJ whole genome shotgun (WGS) entry which is preliminary data.</text>
</comment>
<keyword evidence="14" id="KW-0175">Coiled coil</keyword>
<keyword evidence="8 13" id="KW-0949">S-adenosyl-L-methionine</keyword>
<keyword evidence="7 13" id="KW-0808">Transferase</keyword>
<keyword evidence="5" id="KW-0698">rRNA processing</keyword>
<dbReference type="GO" id="GO:0008649">
    <property type="term" value="F:rRNA methyltransferase activity"/>
    <property type="evidence" value="ECO:0007669"/>
    <property type="project" value="InterPro"/>
</dbReference>
<reference evidence="16" key="1">
    <citation type="submission" date="2015-09" db="EMBL/GenBank/DDBJ databases">
        <title>Draft Genome Sequences of Two Novel Amoeba-resistant Intranuclear Bacteria, Candidatus Berkiella cookevillensis and Candidatus Berkiella aquae.</title>
        <authorList>
            <person name="Mehari Y.T."/>
            <person name="Arivett B.A."/>
            <person name="Farone A.L."/>
            <person name="Gunderson J.H."/>
            <person name="Farone M.B."/>
        </authorList>
    </citation>
    <scope>NUCLEOTIDE SEQUENCE [LARGE SCALE GENOMIC DNA]</scope>
    <source>
        <strain evidence="16">CC99</strain>
    </source>
</reference>
<dbReference type="PANTHER" id="PTHR22807">
    <property type="entry name" value="NOP2 YEAST -RELATED NOL1/NOP2/FMU SUN DOMAIN-CONTAINING"/>
    <property type="match status" value="1"/>
</dbReference>
<dbReference type="RefSeq" id="WP_057624420.1">
    <property type="nucleotide sequence ID" value="NZ_LKHV02000001.1"/>
</dbReference>
<keyword evidence="4" id="KW-0963">Cytoplasm</keyword>
<proteinExistence type="inferred from homology"/>
<dbReference type="Pfam" id="PF01029">
    <property type="entry name" value="NusB"/>
    <property type="match status" value="1"/>
</dbReference>
<dbReference type="GO" id="GO:0006355">
    <property type="term" value="P:regulation of DNA-templated transcription"/>
    <property type="evidence" value="ECO:0007669"/>
    <property type="project" value="InterPro"/>
</dbReference>
<evidence type="ECO:0000313" key="16">
    <source>
        <dbReference type="EMBL" id="KRG18835.1"/>
    </source>
</evidence>
<dbReference type="Gene3D" id="3.30.70.1170">
    <property type="entry name" value="Sun protein, domain 3"/>
    <property type="match status" value="1"/>
</dbReference>
<dbReference type="Pfam" id="PF01189">
    <property type="entry name" value="Methyltr_RsmB-F"/>
    <property type="match status" value="1"/>
</dbReference>
<evidence type="ECO:0000256" key="3">
    <source>
        <dbReference type="ARBA" id="ARBA00012140"/>
    </source>
</evidence>
<reference evidence="17" key="3">
    <citation type="submission" date="2021-06" db="EMBL/GenBank/DDBJ databases">
        <title>Genomic Description and Analysis of Intracellular Bacteria, Candidatus Berkiella cookevillensis and Candidatus Berkiella aquae.</title>
        <authorList>
            <person name="Kidane D.T."/>
            <person name="Mehari Y.T."/>
            <person name="Rice F.C."/>
            <person name="Arivett B.A."/>
            <person name="Farone A.L."/>
            <person name="Berk S.G."/>
            <person name="Farone M.B."/>
        </authorList>
    </citation>
    <scope>NUCLEOTIDE SEQUENCE</scope>
    <source>
        <strain evidence="17">CC99</strain>
    </source>
</reference>
<dbReference type="GO" id="GO:0003723">
    <property type="term" value="F:RNA binding"/>
    <property type="evidence" value="ECO:0007669"/>
    <property type="project" value="UniProtKB-UniRule"/>
</dbReference>
<dbReference type="Gene3D" id="3.40.50.150">
    <property type="entry name" value="Vaccinia Virus protein VP39"/>
    <property type="match status" value="1"/>
</dbReference>
<dbReference type="InterPro" id="IPR004573">
    <property type="entry name" value="rRNA_ssu_MeTfrase_B"/>
</dbReference>
<comment type="function">
    <text evidence="1">Specifically methylates the cytosine at position 967 (m5C967) of 16S rRNA.</text>
</comment>
<evidence type="ECO:0000256" key="10">
    <source>
        <dbReference type="ARBA" id="ARBA00030399"/>
    </source>
</evidence>
<evidence type="ECO:0000256" key="9">
    <source>
        <dbReference type="ARBA" id="ARBA00022884"/>
    </source>
</evidence>
<feature type="domain" description="SAM-dependent MTase RsmB/NOP-type" evidence="15">
    <location>
        <begin position="162"/>
        <end position="432"/>
    </location>
</feature>
<dbReference type="SUPFAM" id="SSF48013">
    <property type="entry name" value="NusB-like"/>
    <property type="match status" value="1"/>
</dbReference>
<keyword evidence="9 13" id="KW-0694">RNA-binding</keyword>
<dbReference type="OrthoDB" id="9810297at2"/>
<dbReference type="InterPro" id="IPR006027">
    <property type="entry name" value="NusB_RsmB_TIM44"/>
</dbReference>
<dbReference type="Proteomes" id="UP000051494">
    <property type="component" value="Unassembled WGS sequence"/>
</dbReference>
<keyword evidence="18" id="KW-1185">Reference proteome</keyword>
<name>A0A0Q9YSC6_9GAMM</name>
<evidence type="ECO:0000256" key="7">
    <source>
        <dbReference type="ARBA" id="ARBA00022679"/>
    </source>
</evidence>
<feature type="binding site" evidence="13">
    <location>
        <position position="321"/>
    </location>
    <ligand>
        <name>S-adenosyl-L-methionine</name>
        <dbReference type="ChEBI" id="CHEBI:59789"/>
    </ligand>
</feature>
<feature type="active site" description="Nucleophile" evidence="13">
    <location>
        <position position="374"/>
    </location>
</feature>
<evidence type="ECO:0000256" key="14">
    <source>
        <dbReference type="SAM" id="Coils"/>
    </source>
</evidence>
<sequence length="433" mass="48656">MKKQNLRALSCLLLQQIIKDKKTFSADTIFQQYPNLSPSDHNFTASLIFGVLRWFYLLEHIINSAMEKPLKEKDFDIKLLLLIGVYQLYFLHTPPHAAVNECVNACQTLKKIWAKGLVNALLNKLSKQTLDVEAYPIPIRTAHPVWLMKILKKDWGDRYIDILQQNNQRAPLSIRVNQRKMSRTEYSNLLTEAHIDMNPIASSPVGLHLSENSKVSALPGFKEGLFSVQDASAQLAAELLDIAPNQTILDACSAPGGKTTHILEKAPGPITLFSVEKNKYKIALLEENLARLQLQCTLINADASDLSQHWQTPIFDRILLDPPCSGTGVIRRHPDIKLLRQAQDIAALEQQQAQLLRALWPLLKPNGILLYSTCSILMSENEEQIAEFFNSNPDAVACPIEANWGIELPYGRQILPGEANMDGFYYAKIKKAG</sequence>
<dbReference type="InterPro" id="IPR035926">
    <property type="entry name" value="NusB-like_sf"/>
</dbReference>
<dbReference type="STRING" id="437022.CC99x_01316"/>
<dbReference type="PANTHER" id="PTHR22807:SF61">
    <property type="entry name" value="NOL1_NOP2_SUN FAMILY PROTEIN _ ANTITERMINATION NUSB DOMAIN-CONTAINING PROTEIN"/>
    <property type="match status" value="1"/>
</dbReference>
<evidence type="ECO:0000259" key="15">
    <source>
        <dbReference type="PROSITE" id="PS51686"/>
    </source>
</evidence>
<dbReference type="PROSITE" id="PS51686">
    <property type="entry name" value="SAM_MT_RSMB_NOP"/>
    <property type="match status" value="1"/>
</dbReference>
<accession>A0A0Q9YSC6</accession>
<feature type="coiled-coil region" evidence="14">
    <location>
        <begin position="275"/>
        <end position="302"/>
    </location>
</feature>
<evidence type="ECO:0000256" key="6">
    <source>
        <dbReference type="ARBA" id="ARBA00022603"/>
    </source>
</evidence>
<dbReference type="InterPro" id="IPR049560">
    <property type="entry name" value="MeTrfase_RsmB-F_NOP2_cat"/>
</dbReference>
<comment type="catalytic activity">
    <reaction evidence="12">
        <text>cytidine(967) in 16S rRNA + S-adenosyl-L-methionine = 5-methylcytidine(967) in 16S rRNA + S-adenosyl-L-homocysteine + H(+)</text>
        <dbReference type="Rhea" id="RHEA:42748"/>
        <dbReference type="Rhea" id="RHEA-COMP:10219"/>
        <dbReference type="Rhea" id="RHEA-COMP:10220"/>
        <dbReference type="ChEBI" id="CHEBI:15378"/>
        <dbReference type="ChEBI" id="CHEBI:57856"/>
        <dbReference type="ChEBI" id="CHEBI:59789"/>
        <dbReference type="ChEBI" id="CHEBI:74483"/>
        <dbReference type="ChEBI" id="CHEBI:82748"/>
        <dbReference type="EC" id="2.1.1.176"/>
    </reaction>
</comment>
<reference evidence="17" key="2">
    <citation type="journal article" date="2016" name="Genome Announc.">
        <title>Draft Genome Sequences of Two Novel Amoeba-Resistant Intranuclear Bacteria, 'Candidatus Berkiella cookevillensis' and 'Candidatus Berkiella aquae'.</title>
        <authorList>
            <person name="Mehari Y.T."/>
            <person name="Arivett B.A."/>
            <person name="Farone A.L."/>
            <person name="Gunderson J.H."/>
            <person name="Farone M.B."/>
        </authorList>
    </citation>
    <scope>NUCLEOTIDE SEQUENCE</scope>
    <source>
        <strain evidence="17">CC99</strain>
    </source>
</reference>
<protein>
    <recommendedName>
        <fullName evidence="3">16S rRNA (cytosine(967)-C(5))-methyltransferase</fullName>
        <ecNumber evidence="3">2.1.1.176</ecNumber>
    </recommendedName>
    <alternativeName>
        <fullName evidence="10">16S rRNA m5C967 methyltransferase</fullName>
    </alternativeName>
    <alternativeName>
        <fullName evidence="11">rRNA (cytosine-C(5)-)-methyltransferase RsmB</fullName>
    </alternativeName>
</protein>
<comment type="subcellular location">
    <subcellularLocation>
        <location evidence="2">Cytoplasm</location>
    </subcellularLocation>
</comment>
<evidence type="ECO:0000256" key="12">
    <source>
        <dbReference type="ARBA" id="ARBA00047283"/>
    </source>
</evidence>
<gene>
    <name evidence="16" type="primary">rsmB</name>
    <name evidence="17" type="ORF">CC99x_000085</name>
    <name evidence="16" type="ORF">CC99x_01316</name>
</gene>
<dbReference type="EMBL" id="LKHV02000001">
    <property type="protein sequence ID" value="MCS5707293.1"/>
    <property type="molecule type" value="Genomic_DNA"/>
</dbReference>
<dbReference type="Pfam" id="PF22458">
    <property type="entry name" value="RsmF-B_ferredox"/>
    <property type="match status" value="1"/>
</dbReference>
<dbReference type="NCBIfam" id="TIGR00563">
    <property type="entry name" value="rsmB"/>
    <property type="match status" value="1"/>
</dbReference>
<dbReference type="FunFam" id="3.40.50.150:FF:000022">
    <property type="entry name" value="Ribosomal RNA small subunit methyltransferase B"/>
    <property type="match status" value="1"/>
</dbReference>
<evidence type="ECO:0000256" key="4">
    <source>
        <dbReference type="ARBA" id="ARBA00022490"/>
    </source>
</evidence>
<dbReference type="EC" id="2.1.1.176" evidence="3"/>
<evidence type="ECO:0000256" key="5">
    <source>
        <dbReference type="ARBA" id="ARBA00022552"/>
    </source>
</evidence>
<dbReference type="PRINTS" id="PR02008">
    <property type="entry name" value="RCMTFAMILY"/>
</dbReference>
<feature type="binding site" evidence="13">
    <location>
        <begin position="252"/>
        <end position="258"/>
    </location>
    <ligand>
        <name>S-adenosyl-L-methionine</name>
        <dbReference type="ChEBI" id="CHEBI:59789"/>
    </ligand>
</feature>
<evidence type="ECO:0000313" key="17">
    <source>
        <dbReference type="EMBL" id="MCS5707293.1"/>
    </source>
</evidence>
<comment type="similarity">
    <text evidence="13">Belongs to the class I-like SAM-binding methyltransferase superfamily. RsmB/NOP family.</text>
</comment>
<evidence type="ECO:0000313" key="18">
    <source>
        <dbReference type="Proteomes" id="UP000051494"/>
    </source>
</evidence>
<dbReference type="NCBIfam" id="NF011494">
    <property type="entry name" value="PRK14902.1"/>
    <property type="match status" value="1"/>
</dbReference>
<dbReference type="InterPro" id="IPR054728">
    <property type="entry name" value="RsmB-like_ferredoxin"/>
</dbReference>
<dbReference type="NCBIfam" id="NF008149">
    <property type="entry name" value="PRK10901.1"/>
    <property type="match status" value="1"/>
</dbReference>
<feature type="binding site" evidence="13">
    <location>
        <position position="302"/>
    </location>
    <ligand>
        <name>S-adenosyl-L-methionine</name>
        <dbReference type="ChEBI" id="CHEBI:59789"/>
    </ligand>
</feature>
<dbReference type="GO" id="GO:0005737">
    <property type="term" value="C:cytoplasm"/>
    <property type="evidence" value="ECO:0007669"/>
    <property type="project" value="UniProtKB-SubCell"/>
</dbReference>
<evidence type="ECO:0000256" key="2">
    <source>
        <dbReference type="ARBA" id="ARBA00004496"/>
    </source>
</evidence>
<evidence type="ECO:0000256" key="13">
    <source>
        <dbReference type="PROSITE-ProRule" id="PRU01023"/>
    </source>
</evidence>
<dbReference type="InterPro" id="IPR029063">
    <property type="entry name" value="SAM-dependent_MTases_sf"/>
</dbReference>
<dbReference type="AlphaFoldDB" id="A0A0Q9YSC6"/>
<evidence type="ECO:0000256" key="11">
    <source>
        <dbReference type="ARBA" id="ARBA00031088"/>
    </source>
</evidence>